<feature type="compositionally biased region" description="Acidic residues" evidence="1">
    <location>
        <begin position="200"/>
        <end position="211"/>
    </location>
</feature>
<proteinExistence type="predicted"/>
<feature type="compositionally biased region" description="Polar residues" evidence="1">
    <location>
        <begin position="176"/>
        <end position="199"/>
    </location>
</feature>
<feature type="region of interest" description="Disordered" evidence="1">
    <location>
        <begin position="231"/>
        <end position="251"/>
    </location>
</feature>
<comment type="caution">
    <text evidence="2">The sequence shown here is derived from an EMBL/GenBank/DDBJ whole genome shotgun (WGS) entry which is preliminary data.</text>
</comment>
<sequence length="288" mass="32227">MSDWDPYSFYASRSKAYKVLLTVAATLTIIRKKLPAESKLIYDGYYDDIIRSNGRAKDSAIAMATFVERFPVILRFHNRLAVLQNPEIEEQKPGEGRVKFPVVGDGTAARDDDEDVIKATLVQEKNRNKAKWQAEKAKRGNMVVAPENILTTAPEPQSEMREDSPTLVYSPTIANTEMNQPTATQSTSTRPVSPTTNNSEDFEMNDEESEMSVDLPDAPEPVVRQSSAILSASPTISDTEHTEEDDENNGMSLEPLDEIWDDLIWPHGAWIDGLEAIDNLPWARPRST</sequence>
<feature type="region of interest" description="Disordered" evidence="1">
    <location>
        <begin position="176"/>
        <end position="218"/>
    </location>
</feature>
<reference evidence="2" key="1">
    <citation type="submission" date="2021-07" db="EMBL/GenBank/DDBJ databases">
        <title>Genome Resource of American Ginseng Black Spot Pathogen Alternaria panax.</title>
        <authorList>
            <person name="Qiu C."/>
            <person name="Wang W."/>
            <person name="Liu Z."/>
        </authorList>
    </citation>
    <scope>NUCLEOTIDE SEQUENCE</scope>
    <source>
        <strain evidence="2">BNCC115425</strain>
    </source>
</reference>
<evidence type="ECO:0000256" key="1">
    <source>
        <dbReference type="SAM" id="MobiDB-lite"/>
    </source>
</evidence>
<accession>A0AAD4I2B8</accession>
<name>A0AAD4I2B8_9PLEO</name>
<dbReference type="Proteomes" id="UP001199106">
    <property type="component" value="Unassembled WGS sequence"/>
</dbReference>
<dbReference type="AlphaFoldDB" id="A0AAD4I2B8"/>
<evidence type="ECO:0000313" key="2">
    <source>
        <dbReference type="EMBL" id="KAG9186405.1"/>
    </source>
</evidence>
<dbReference type="EMBL" id="JAANER010000009">
    <property type="protein sequence ID" value="KAG9186405.1"/>
    <property type="molecule type" value="Genomic_DNA"/>
</dbReference>
<organism evidence="2 3">
    <name type="scientific">Alternaria panax</name>
    <dbReference type="NCBI Taxonomy" id="48097"/>
    <lineage>
        <taxon>Eukaryota</taxon>
        <taxon>Fungi</taxon>
        <taxon>Dikarya</taxon>
        <taxon>Ascomycota</taxon>
        <taxon>Pezizomycotina</taxon>
        <taxon>Dothideomycetes</taxon>
        <taxon>Pleosporomycetidae</taxon>
        <taxon>Pleosporales</taxon>
        <taxon>Pleosporineae</taxon>
        <taxon>Pleosporaceae</taxon>
        <taxon>Alternaria</taxon>
        <taxon>Alternaria sect. Panax</taxon>
    </lineage>
</organism>
<evidence type="ECO:0000313" key="3">
    <source>
        <dbReference type="Proteomes" id="UP001199106"/>
    </source>
</evidence>
<gene>
    <name evidence="2" type="ORF">G6011_02961</name>
</gene>
<protein>
    <submittedName>
        <fullName evidence="2">Uncharacterized protein</fullName>
    </submittedName>
</protein>
<keyword evidence="3" id="KW-1185">Reference proteome</keyword>